<evidence type="ECO:0000256" key="11">
    <source>
        <dbReference type="ARBA" id="ARBA00022840"/>
    </source>
</evidence>
<evidence type="ECO:0000256" key="8">
    <source>
        <dbReference type="ARBA" id="ARBA00022741"/>
    </source>
</evidence>
<dbReference type="PANTHER" id="PTHR22749:SF6">
    <property type="entry name" value="RIBOFLAVIN KINASE"/>
    <property type="match status" value="1"/>
</dbReference>
<dbReference type="PIRSF" id="PIRSF004491">
    <property type="entry name" value="FAD_Synth"/>
    <property type="match status" value="1"/>
</dbReference>
<feature type="domain" description="Riboflavin kinase" evidence="16">
    <location>
        <begin position="183"/>
        <end position="306"/>
    </location>
</feature>
<protein>
    <recommendedName>
        <fullName evidence="15">Riboflavin biosynthesis protein</fullName>
    </recommendedName>
    <domain>
        <recommendedName>
            <fullName evidence="15">Riboflavin kinase</fullName>
            <ecNumber evidence="15">2.7.1.26</ecNumber>
        </recommendedName>
        <alternativeName>
            <fullName evidence="15">Flavokinase</fullName>
        </alternativeName>
    </domain>
    <domain>
        <recommendedName>
            <fullName evidence="15">FMN adenylyltransferase</fullName>
            <ecNumber evidence="15">2.7.7.2</ecNumber>
        </recommendedName>
        <alternativeName>
            <fullName evidence="15">FAD pyrophosphorylase</fullName>
        </alternativeName>
        <alternativeName>
            <fullName evidence="15">FAD synthase</fullName>
        </alternativeName>
    </domain>
</protein>
<proteinExistence type="inferred from homology"/>
<evidence type="ECO:0000259" key="16">
    <source>
        <dbReference type="SMART" id="SM00904"/>
    </source>
</evidence>
<dbReference type="AlphaFoldDB" id="A0A932GMJ4"/>
<dbReference type="Gene3D" id="3.40.50.620">
    <property type="entry name" value="HUPs"/>
    <property type="match status" value="1"/>
</dbReference>
<comment type="similarity">
    <text evidence="15">Belongs to the ribF family.</text>
</comment>
<evidence type="ECO:0000256" key="5">
    <source>
        <dbReference type="ARBA" id="ARBA00022643"/>
    </source>
</evidence>
<dbReference type="NCBIfam" id="NF004160">
    <property type="entry name" value="PRK05627.1-3"/>
    <property type="match status" value="1"/>
</dbReference>
<dbReference type="Proteomes" id="UP000741360">
    <property type="component" value="Unassembled WGS sequence"/>
</dbReference>
<dbReference type="GO" id="GO:0005524">
    <property type="term" value="F:ATP binding"/>
    <property type="evidence" value="ECO:0007669"/>
    <property type="project" value="UniProtKB-UniRule"/>
</dbReference>
<dbReference type="EMBL" id="JACPSX010000031">
    <property type="protein sequence ID" value="MBI3013797.1"/>
    <property type="molecule type" value="Genomic_DNA"/>
</dbReference>
<evidence type="ECO:0000256" key="10">
    <source>
        <dbReference type="ARBA" id="ARBA00022827"/>
    </source>
</evidence>
<evidence type="ECO:0000256" key="13">
    <source>
        <dbReference type="ARBA" id="ARBA00047880"/>
    </source>
</evidence>
<dbReference type="Pfam" id="PF06574">
    <property type="entry name" value="FAD_syn"/>
    <property type="match status" value="1"/>
</dbReference>
<keyword evidence="10 15" id="KW-0274">FAD</keyword>
<dbReference type="Pfam" id="PF01687">
    <property type="entry name" value="Flavokinase"/>
    <property type="match status" value="1"/>
</dbReference>
<comment type="catalytic activity">
    <reaction evidence="13 15">
        <text>riboflavin + ATP = FMN + ADP + H(+)</text>
        <dbReference type="Rhea" id="RHEA:14357"/>
        <dbReference type="ChEBI" id="CHEBI:15378"/>
        <dbReference type="ChEBI" id="CHEBI:30616"/>
        <dbReference type="ChEBI" id="CHEBI:57986"/>
        <dbReference type="ChEBI" id="CHEBI:58210"/>
        <dbReference type="ChEBI" id="CHEBI:456216"/>
        <dbReference type="EC" id="2.7.1.26"/>
    </reaction>
</comment>
<dbReference type="FunFam" id="3.40.50.620:FF:000021">
    <property type="entry name" value="Riboflavin biosynthesis protein"/>
    <property type="match status" value="1"/>
</dbReference>
<reference evidence="17" key="1">
    <citation type="submission" date="2020-07" db="EMBL/GenBank/DDBJ databases">
        <title>Huge and variable diversity of episymbiotic CPR bacteria and DPANN archaea in groundwater ecosystems.</title>
        <authorList>
            <person name="He C.Y."/>
            <person name="Keren R."/>
            <person name="Whittaker M."/>
            <person name="Farag I.F."/>
            <person name="Doudna J."/>
            <person name="Cate J.H.D."/>
            <person name="Banfield J.F."/>
        </authorList>
    </citation>
    <scope>NUCLEOTIDE SEQUENCE</scope>
    <source>
        <strain evidence="17">NC_groundwater_717_Ag_S-0.2um_59_8</strain>
    </source>
</reference>
<dbReference type="EC" id="2.7.1.26" evidence="15"/>
<dbReference type="InterPro" id="IPR023465">
    <property type="entry name" value="Riboflavin_kinase_dom_sf"/>
</dbReference>
<dbReference type="GO" id="GO:0009231">
    <property type="term" value="P:riboflavin biosynthetic process"/>
    <property type="evidence" value="ECO:0007669"/>
    <property type="project" value="InterPro"/>
</dbReference>
<dbReference type="SMART" id="SM00904">
    <property type="entry name" value="Flavokinase"/>
    <property type="match status" value="1"/>
</dbReference>
<comment type="pathway">
    <text evidence="3 15">Cofactor biosynthesis; FMN biosynthesis; FMN from riboflavin (ATP route): step 1/1.</text>
</comment>
<dbReference type="InterPro" id="IPR023468">
    <property type="entry name" value="Riboflavin_kinase"/>
</dbReference>
<keyword evidence="12" id="KW-0511">Multifunctional enzyme</keyword>
<keyword evidence="6 15" id="KW-0808">Transferase</keyword>
<evidence type="ECO:0000256" key="3">
    <source>
        <dbReference type="ARBA" id="ARBA00005201"/>
    </source>
</evidence>
<evidence type="ECO:0000256" key="1">
    <source>
        <dbReference type="ARBA" id="ARBA00002121"/>
    </source>
</evidence>
<dbReference type="GO" id="GO:0006747">
    <property type="term" value="P:FAD biosynthetic process"/>
    <property type="evidence" value="ECO:0007669"/>
    <property type="project" value="UniProtKB-UniRule"/>
</dbReference>
<comment type="caution">
    <text evidence="17">The sequence shown here is derived from an EMBL/GenBank/DDBJ whole genome shotgun (WGS) entry which is preliminary data.</text>
</comment>
<dbReference type="InterPro" id="IPR015865">
    <property type="entry name" value="Riboflavin_kinase_bac/euk"/>
</dbReference>
<keyword evidence="8 15" id="KW-0547">Nucleotide-binding</keyword>
<dbReference type="NCBIfam" id="NF004162">
    <property type="entry name" value="PRK05627.1-5"/>
    <property type="match status" value="1"/>
</dbReference>
<gene>
    <name evidence="17" type="ORF">HYY65_01740</name>
</gene>
<dbReference type="GO" id="GO:0003919">
    <property type="term" value="F:FMN adenylyltransferase activity"/>
    <property type="evidence" value="ECO:0007669"/>
    <property type="project" value="UniProtKB-UniRule"/>
</dbReference>
<dbReference type="GO" id="GO:0009398">
    <property type="term" value="P:FMN biosynthetic process"/>
    <property type="evidence" value="ECO:0007669"/>
    <property type="project" value="UniProtKB-UniRule"/>
</dbReference>
<dbReference type="InterPro" id="IPR015864">
    <property type="entry name" value="FAD_synthase"/>
</dbReference>
<name>A0A932GMJ4_UNCTE</name>
<keyword evidence="4 15" id="KW-0285">Flavoprotein</keyword>
<dbReference type="InterPro" id="IPR002606">
    <property type="entry name" value="Riboflavin_kinase_bac"/>
</dbReference>
<keyword evidence="7 15" id="KW-0548">Nucleotidyltransferase</keyword>
<organism evidence="17 18">
    <name type="scientific">Tectimicrobiota bacterium</name>
    <dbReference type="NCBI Taxonomy" id="2528274"/>
    <lineage>
        <taxon>Bacteria</taxon>
        <taxon>Pseudomonadati</taxon>
        <taxon>Nitrospinota/Tectimicrobiota group</taxon>
        <taxon>Candidatus Tectimicrobiota</taxon>
    </lineage>
</organism>
<comment type="pathway">
    <text evidence="2 15">Cofactor biosynthesis; FAD biosynthesis; FAD from FMN: step 1/1.</text>
</comment>
<evidence type="ECO:0000256" key="2">
    <source>
        <dbReference type="ARBA" id="ARBA00004726"/>
    </source>
</evidence>
<dbReference type="SUPFAM" id="SSF82114">
    <property type="entry name" value="Riboflavin kinase-like"/>
    <property type="match status" value="1"/>
</dbReference>
<keyword evidence="9 15" id="KW-0418">Kinase</keyword>
<accession>A0A932GMJ4</accession>
<evidence type="ECO:0000256" key="9">
    <source>
        <dbReference type="ARBA" id="ARBA00022777"/>
    </source>
</evidence>
<evidence type="ECO:0000256" key="7">
    <source>
        <dbReference type="ARBA" id="ARBA00022695"/>
    </source>
</evidence>
<dbReference type="InterPro" id="IPR014729">
    <property type="entry name" value="Rossmann-like_a/b/a_fold"/>
</dbReference>
<dbReference type="Gene3D" id="2.40.30.30">
    <property type="entry name" value="Riboflavin kinase-like"/>
    <property type="match status" value="1"/>
</dbReference>
<sequence length="322" mass="35855">MEIIRDSKDIPSRPRKPILTIGNFDGVHVGHQFIFRNVAQQADAVGGTSIAFTFEPHPLKILDPEHLPPRLTTANQKLDIMGQCGLDMAICVDFTREFSRLAPEEFVHEYLCKRLAVSEVFVGEGFAFGRDRTGSIATLRSLSQTCGFQVNVAAPVKLGPHRVSSTLVRQWVEEGRVDEAAPLLNRLYTLVGKVAQGASRGAALGFPTANLLPGEQLLPKRGVYAAYIGWRGMELRGVVNVGVAPTFAGEQVLVEAHLFDFHRDLYGETLEVGFVKRLRDERKFPQVEDLVAQIRRDAEDAQALFSSLEREPLRWGLRIRNL</sequence>
<evidence type="ECO:0000313" key="17">
    <source>
        <dbReference type="EMBL" id="MBI3013797.1"/>
    </source>
</evidence>
<keyword evidence="11 15" id="KW-0067">ATP-binding</keyword>
<evidence type="ECO:0000313" key="18">
    <source>
        <dbReference type="Proteomes" id="UP000741360"/>
    </source>
</evidence>
<evidence type="ECO:0000256" key="15">
    <source>
        <dbReference type="PIRNR" id="PIRNR004491"/>
    </source>
</evidence>
<dbReference type="GO" id="GO:0008531">
    <property type="term" value="F:riboflavin kinase activity"/>
    <property type="evidence" value="ECO:0007669"/>
    <property type="project" value="UniProtKB-UniRule"/>
</dbReference>
<evidence type="ECO:0000256" key="4">
    <source>
        <dbReference type="ARBA" id="ARBA00022630"/>
    </source>
</evidence>
<evidence type="ECO:0000256" key="12">
    <source>
        <dbReference type="ARBA" id="ARBA00023268"/>
    </source>
</evidence>
<dbReference type="PANTHER" id="PTHR22749">
    <property type="entry name" value="RIBOFLAVIN KINASE/FMN ADENYLYLTRANSFERASE"/>
    <property type="match status" value="1"/>
</dbReference>
<dbReference type="CDD" id="cd02064">
    <property type="entry name" value="FAD_synthetase_N"/>
    <property type="match status" value="1"/>
</dbReference>
<comment type="function">
    <text evidence="1">Catalyzes the phosphorylation of riboflavin to FMN followed by the adenylation of FMN to FAD.</text>
</comment>
<keyword evidence="5 15" id="KW-0288">FMN</keyword>
<dbReference type="SUPFAM" id="SSF52374">
    <property type="entry name" value="Nucleotidylyl transferase"/>
    <property type="match status" value="1"/>
</dbReference>
<dbReference type="EC" id="2.7.7.2" evidence="15"/>
<comment type="catalytic activity">
    <reaction evidence="14 15">
        <text>FMN + ATP + H(+) = FAD + diphosphate</text>
        <dbReference type="Rhea" id="RHEA:17237"/>
        <dbReference type="ChEBI" id="CHEBI:15378"/>
        <dbReference type="ChEBI" id="CHEBI:30616"/>
        <dbReference type="ChEBI" id="CHEBI:33019"/>
        <dbReference type="ChEBI" id="CHEBI:57692"/>
        <dbReference type="ChEBI" id="CHEBI:58210"/>
        <dbReference type="EC" id="2.7.7.2"/>
    </reaction>
</comment>
<evidence type="ECO:0000256" key="6">
    <source>
        <dbReference type="ARBA" id="ARBA00022679"/>
    </source>
</evidence>
<evidence type="ECO:0000256" key="14">
    <source>
        <dbReference type="ARBA" id="ARBA00049494"/>
    </source>
</evidence>
<dbReference type="NCBIfam" id="TIGR00083">
    <property type="entry name" value="ribF"/>
    <property type="match status" value="1"/>
</dbReference>